<dbReference type="Proteomes" id="UP001060919">
    <property type="component" value="Chromosome"/>
</dbReference>
<sequence>MKTFDATAEFVGAAVFPSIFARPTFVKKNLLNIFAEEGIIDPQVMGWYSTQKLANFYQKVLKQYGPNTLFDLGKAVPETAVLPDGLDTLEKLLAALPMTYDMNHRNGYVGFLKIVSHNVEEKKIIVQSYTPYASDFTRGFLTAFIRLFRVGVRTTRDDEKSSVGEGYEDNWYTITYR</sequence>
<proteinExistence type="predicted"/>
<evidence type="ECO:0000313" key="2">
    <source>
        <dbReference type="Proteomes" id="UP001060919"/>
    </source>
</evidence>
<reference evidence="1" key="1">
    <citation type="submission" date="2022-09" db="EMBL/GenBank/DDBJ databases">
        <title>Aureispira anguillicida sp. nov., isolated from Leptocephalus of Japanese eel Anguilla japonica.</title>
        <authorList>
            <person name="Yuasa K."/>
            <person name="Mekata T."/>
            <person name="Ikunari K."/>
        </authorList>
    </citation>
    <scope>NUCLEOTIDE SEQUENCE</scope>
    <source>
        <strain evidence="1">EL160426</strain>
    </source>
</reference>
<evidence type="ECO:0000313" key="1">
    <source>
        <dbReference type="EMBL" id="BDS12900.1"/>
    </source>
</evidence>
<keyword evidence="2" id="KW-1185">Reference proteome</keyword>
<dbReference type="EMBL" id="AP026867">
    <property type="protein sequence ID" value="BDS12900.1"/>
    <property type="molecule type" value="Genomic_DNA"/>
</dbReference>
<accession>A0A915YH19</accession>
<dbReference type="AlphaFoldDB" id="A0A915YH19"/>
<protein>
    <submittedName>
        <fullName evidence="1">Uncharacterized protein</fullName>
    </submittedName>
</protein>
<gene>
    <name evidence="1" type="ORF">AsAng_0036250</name>
</gene>
<organism evidence="1 2">
    <name type="scientific">Aureispira anguillae</name>
    <dbReference type="NCBI Taxonomy" id="2864201"/>
    <lineage>
        <taxon>Bacteria</taxon>
        <taxon>Pseudomonadati</taxon>
        <taxon>Bacteroidota</taxon>
        <taxon>Saprospiria</taxon>
        <taxon>Saprospirales</taxon>
        <taxon>Saprospiraceae</taxon>
        <taxon>Aureispira</taxon>
    </lineage>
</organism>
<dbReference type="RefSeq" id="WP_264788242.1">
    <property type="nucleotide sequence ID" value="NZ_AP026867.1"/>
</dbReference>
<dbReference type="KEGG" id="aup:AsAng_0036250"/>
<name>A0A915YH19_9BACT</name>